<dbReference type="Pfam" id="PF13181">
    <property type="entry name" value="TPR_8"/>
    <property type="match status" value="1"/>
</dbReference>
<dbReference type="InterPro" id="IPR011990">
    <property type="entry name" value="TPR-like_helical_dom_sf"/>
</dbReference>
<evidence type="ECO:0000313" key="3">
    <source>
        <dbReference type="Proteomes" id="UP001652623"/>
    </source>
</evidence>
<dbReference type="SMART" id="SM00028">
    <property type="entry name" value="TPR"/>
    <property type="match status" value="6"/>
</dbReference>
<feature type="compositionally biased region" description="Acidic residues" evidence="2">
    <location>
        <begin position="22"/>
        <end position="54"/>
    </location>
</feature>
<feature type="region of interest" description="Disordered" evidence="2">
    <location>
        <begin position="1"/>
        <end position="58"/>
    </location>
</feature>
<feature type="repeat" description="TPR" evidence="1">
    <location>
        <begin position="191"/>
        <end position="224"/>
    </location>
</feature>
<feature type="repeat" description="TPR" evidence="1">
    <location>
        <begin position="259"/>
        <end position="292"/>
    </location>
</feature>
<evidence type="ECO:0000256" key="2">
    <source>
        <dbReference type="SAM" id="MobiDB-lite"/>
    </source>
</evidence>
<evidence type="ECO:0000313" key="4">
    <source>
        <dbReference type="RefSeq" id="XP_048335168.2"/>
    </source>
</evidence>
<dbReference type="PANTHER" id="PTHR23082:SF0">
    <property type="entry name" value="GENERAL TRANSCRIPTION FACTOR 3C POLYPEPTIDE 3"/>
    <property type="match status" value="1"/>
</dbReference>
<gene>
    <name evidence="4 5" type="primary">LOC125423810</name>
</gene>
<accession>A0ABM3ITI2</accession>
<feature type="compositionally biased region" description="Basic and acidic residues" evidence="2">
    <location>
        <begin position="1"/>
        <end position="21"/>
    </location>
</feature>
<protein>
    <submittedName>
        <fullName evidence="4 5">Uncharacterized protein LOC125423810 isoform X1</fullName>
    </submittedName>
</protein>
<dbReference type="GeneID" id="125423810"/>
<sequence>MAESNDKLSDCKEAPEEHREHEEEEEEEEGEEEEEEQEQEEGEEGEEDDVEDEGVYTFKFKDGVNPLDFVEDNAFSVQPYKQFERLEYEALAEKKRKALADSQREGSAKKARLEDVSGAACMDEIMKAMNYGRRRKSKEPKKRGRQKGSKNKLSRDVARMLGEATLYYAHCRYEEAISVLHQIVLQAPDLPDSYHTLGLVYTAMGDKKRALGFYMLAAHLKPKDASLWKLLMSWSIEQGDIGQANYCLSKAITSDPEDIQLRFHRAALYLELGDYQKAAESYEQIHQLCLENIEALKTGAKLYKRCGQLERSIAMLEDYLKGCPTEADLSVVDLLAVILMDNNEHIKALQHIERAKLIYCSGRELPINLMIKAGICHIHLGDMEKAEIQFCVLERERAYHHTDLVFEVADSLKDLGHYNLALKYYKMLEGVGSSHVGSLHLKIAHCYLSLEERLQAIIFFDKAIQTFADNVDARLTLASLLLEESKDDEAISLLSPPSNLDSSDPHSDQSKPWWLDEKIKLKLCHIYRAKGMLENFVDAIFPLVRESLYCETLRQKVRVKKRLSRRDLLERIKVLDNCGTDNLFGGFRPVASSSDLLKASRAKKLLRKKEEKKAKALAAGDDWQSDSSDDEPLLQIQREAPLPNLLKEEELHHLIVDLCQALATLRRYSDALETISLSLRLASNMMSAEKKEELRTLGAQLAYTTTEPKHGFDYVKYVVQQNPYSFAAWNCYYKVISRLENRDSRHSKFLHHMQGKLKDCIPPMLISGHQFTMGCHHQDAARKYLEAYKLLPESPLVNLCVGTALINLALGFRLQNKHQCLAQGLAFLYNNLRLSKKSQEALYNIARACHHVGLVSLAATYYEKVLAIHEKDYPIPKLPSEKPDMEHLKPGYCDLRREAAYNLHLIYKKSGALDLARQVLKDHCSF</sequence>
<keyword evidence="1" id="KW-0802">TPR repeat</keyword>
<proteinExistence type="predicted"/>
<dbReference type="PROSITE" id="PS50005">
    <property type="entry name" value="TPR"/>
    <property type="match status" value="2"/>
</dbReference>
<dbReference type="RefSeq" id="XP_048335168.2">
    <property type="nucleotide sequence ID" value="XM_048479211.2"/>
</dbReference>
<feature type="compositionally biased region" description="Basic residues" evidence="2">
    <location>
        <begin position="132"/>
        <end position="152"/>
    </location>
</feature>
<name>A0ABM3ITI2_ZIZJJ</name>
<feature type="region of interest" description="Disordered" evidence="2">
    <location>
        <begin position="130"/>
        <end position="154"/>
    </location>
</feature>
<evidence type="ECO:0000313" key="5">
    <source>
        <dbReference type="RefSeq" id="XP_048335169.2"/>
    </source>
</evidence>
<keyword evidence="3" id="KW-1185">Reference proteome</keyword>
<dbReference type="SUPFAM" id="SSF48452">
    <property type="entry name" value="TPR-like"/>
    <property type="match status" value="4"/>
</dbReference>
<dbReference type="PANTHER" id="PTHR23082">
    <property type="entry name" value="TRANSCRIPTION INITIATION FACTOR IIIC TFIIIC , POLYPEPTIDE 3-RELATED"/>
    <property type="match status" value="1"/>
</dbReference>
<dbReference type="Proteomes" id="UP001652623">
    <property type="component" value="Chromosome 7"/>
</dbReference>
<reference evidence="4 5" key="1">
    <citation type="submission" date="2025-05" db="UniProtKB">
        <authorList>
            <consortium name="RefSeq"/>
        </authorList>
    </citation>
    <scope>IDENTIFICATION</scope>
    <source>
        <tissue evidence="4 5">Seedling</tissue>
    </source>
</reference>
<dbReference type="Gene3D" id="1.25.40.10">
    <property type="entry name" value="Tetratricopeptide repeat domain"/>
    <property type="match status" value="3"/>
</dbReference>
<dbReference type="RefSeq" id="XP_048335169.2">
    <property type="nucleotide sequence ID" value="XM_048479212.2"/>
</dbReference>
<organism evidence="3 5">
    <name type="scientific">Ziziphus jujuba</name>
    <name type="common">Chinese jujube</name>
    <name type="synonym">Ziziphus sativa</name>
    <dbReference type="NCBI Taxonomy" id="326968"/>
    <lineage>
        <taxon>Eukaryota</taxon>
        <taxon>Viridiplantae</taxon>
        <taxon>Streptophyta</taxon>
        <taxon>Embryophyta</taxon>
        <taxon>Tracheophyta</taxon>
        <taxon>Spermatophyta</taxon>
        <taxon>Magnoliopsida</taxon>
        <taxon>eudicotyledons</taxon>
        <taxon>Gunneridae</taxon>
        <taxon>Pentapetalae</taxon>
        <taxon>rosids</taxon>
        <taxon>fabids</taxon>
        <taxon>Rosales</taxon>
        <taxon>Rhamnaceae</taxon>
        <taxon>Paliureae</taxon>
        <taxon>Ziziphus</taxon>
    </lineage>
</organism>
<dbReference type="InterPro" id="IPR019734">
    <property type="entry name" value="TPR_rpt"/>
</dbReference>
<dbReference type="InterPro" id="IPR039340">
    <property type="entry name" value="Tfc4/TFIIIC-102/Sfc4"/>
</dbReference>
<evidence type="ECO:0000256" key="1">
    <source>
        <dbReference type="PROSITE-ProRule" id="PRU00339"/>
    </source>
</evidence>
<dbReference type="Pfam" id="PF13432">
    <property type="entry name" value="TPR_16"/>
    <property type="match status" value="1"/>
</dbReference>